<feature type="binding site" evidence="8">
    <location>
        <position position="308"/>
    </location>
    <ligand>
        <name>Zn(2+)</name>
        <dbReference type="ChEBI" id="CHEBI:29105"/>
        <label>2</label>
    </ligand>
</feature>
<dbReference type="GO" id="GO:0046872">
    <property type="term" value="F:metal ion binding"/>
    <property type="evidence" value="ECO:0007669"/>
    <property type="project" value="UniProtKB-UniRule"/>
</dbReference>
<feature type="binding site" evidence="8">
    <location>
        <position position="166"/>
    </location>
    <ligand>
        <name>Zn(2+)</name>
        <dbReference type="ChEBI" id="CHEBI:29105"/>
        <label>1</label>
    </ligand>
</feature>
<evidence type="ECO:0000256" key="6">
    <source>
        <dbReference type="PIRNR" id="PIRNR001123"/>
    </source>
</evidence>
<dbReference type="Gene3D" id="2.40.30.40">
    <property type="entry name" value="Peptidase M42, domain 2"/>
    <property type="match status" value="1"/>
</dbReference>
<organism evidence="9 10">
    <name type="scientific">Deinococcus maricopensis (strain DSM 21211 / LMG 22137 / NRRL B-23946 / LB-34)</name>
    <dbReference type="NCBI Taxonomy" id="709986"/>
    <lineage>
        <taxon>Bacteria</taxon>
        <taxon>Thermotogati</taxon>
        <taxon>Deinococcota</taxon>
        <taxon>Deinococci</taxon>
        <taxon>Deinococcales</taxon>
        <taxon>Deinococcaceae</taxon>
        <taxon>Deinococcus</taxon>
    </lineage>
</organism>
<evidence type="ECO:0000313" key="9">
    <source>
        <dbReference type="EMBL" id="ADV68212.1"/>
    </source>
</evidence>
<evidence type="ECO:0000256" key="5">
    <source>
        <dbReference type="ARBA" id="ARBA00022801"/>
    </source>
</evidence>
<feature type="binding site" evidence="8">
    <location>
        <position position="56"/>
    </location>
    <ligand>
        <name>Zn(2+)</name>
        <dbReference type="ChEBI" id="CHEBI:29105"/>
        <label>1</label>
    </ligand>
</feature>
<dbReference type="KEGG" id="dmr:Deima_2578"/>
<dbReference type="eggNOG" id="COG1363">
    <property type="taxonomic scope" value="Bacteria"/>
</dbReference>
<evidence type="ECO:0000256" key="7">
    <source>
        <dbReference type="PIRSR" id="PIRSR001123-1"/>
    </source>
</evidence>
<reference evidence="9 10" key="1">
    <citation type="journal article" date="2011" name="Stand. Genomic Sci.">
        <title>Complete genome sequence of Deinococcus maricopensis type strain (LB-34).</title>
        <authorList>
            <person name="Pukall R."/>
            <person name="Zeytun A."/>
            <person name="Lucas S."/>
            <person name="Lapidus A."/>
            <person name="Hammon N."/>
            <person name="Deshpande S."/>
            <person name="Nolan M."/>
            <person name="Cheng J.F."/>
            <person name="Pitluck S."/>
            <person name="Liolios K."/>
            <person name="Pagani I."/>
            <person name="Mikhailova N."/>
            <person name="Ivanova N."/>
            <person name="Mavromatis K."/>
            <person name="Pati A."/>
            <person name="Tapia R."/>
            <person name="Han C."/>
            <person name="Goodwin L."/>
            <person name="Chen A."/>
            <person name="Palaniappan K."/>
            <person name="Land M."/>
            <person name="Hauser L."/>
            <person name="Chang Y.J."/>
            <person name="Jeffries C.D."/>
            <person name="Brambilla E.M."/>
            <person name="Rohde M."/>
            <person name="Goker M."/>
            <person name="Detter J.C."/>
            <person name="Woyke T."/>
            <person name="Bristow J."/>
            <person name="Eisen J.A."/>
            <person name="Markowitz V."/>
            <person name="Hugenholtz P."/>
            <person name="Kyrpides N.C."/>
            <person name="Klenk H.P."/>
        </authorList>
    </citation>
    <scope>NUCLEOTIDE SEQUENCE [LARGE SCALE GENOMIC DNA]</scope>
    <source>
        <strain evidence="10">DSM 21211 / LMG 22137 / NRRL B-23946 / LB-34</strain>
    </source>
</reference>
<feature type="binding site" evidence="8">
    <location>
        <position position="199"/>
    </location>
    <ligand>
        <name>Zn(2+)</name>
        <dbReference type="ChEBI" id="CHEBI:29105"/>
        <label>2</label>
    </ligand>
</feature>
<sequence>MDLLQAAAPSGFETRAADVWARHAEQFGARTHRDHFGNAYAATGPEDAAPIVLLGHLDEIGLMVSHVGDEGLLAVRALGGWDPQVLVGQRVRLLADGGDLFGVVGKKAIHLMEAEERTKASTIKDLWVDTGLPVDEVRARIPVGTVAVIEQPPLQLGDKLASKALDNRLGAFIVLEAVRVLHERGTKHHVVAVGTAQEEIGAHGALVATYALRARAGIAVDVTHESTQPGADEKELGRVPFGSGANLAVSAMTNPGILRDLQAAARDENIPFSLSASPRASWTDADTAILTRAGVPMGVVSIPLRYMHSPSEMVDVRDVQACIDIIVAWVERSGDRTDYTR</sequence>
<evidence type="ECO:0000313" key="10">
    <source>
        <dbReference type="Proteomes" id="UP000008635"/>
    </source>
</evidence>
<dbReference type="AlphaFoldDB" id="E8UAX3"/>
<dbReference type="PANTHER" id="PTHR32481">
    <property type="entry name" value="AMINOPEPTIDASE"/>
    <property type="match status" value="1"/>
</dbReference>
<dbReference type="GO" id="GO:0008810">
    <property type="term" value="F:cellulase activity"/>
    <property type="evidence" value="ECO:0007669"/>
    <property type="project" value="UniProtKB-EC"/>
</dbReference>
<keyword evidence="4 8" id="KW-0479">Metal-binding</keyword>
<feature type="binding site" evidence="8">
    <location>
        <position position="221"/>
    </location>
    <ligand>
        <name>Zn(2+)</name>
        <dbReference type="ChEBI" id="CHEBI:29105"/>
        <label>1</label>
    </ligand>
</feature>
<dbReference type="HOGENOM" id="CLU_047249_0_2_0"/>
<dbReference type="SUPFAM" id="SSF101821">
    <property type="entry name" value="Aminopeptidase/glucanase lid domain"/>
    <property type="match status" value="1"/>
</dbReference>
<dbReference type="Proteomes" id="UP000008635">
    <property type="component" value="Chromosome"/>
</dbReference>
<dbReference type="EMBL" id="CP002454">
    <property type="protein sequence ID" value="ADV68212.1"/>
    <property type="molecule type" value="Genomic_DNA"/>
</dbReference>
<evidence type="ECO:0000256" key="2">
    <source>
        <dbReference type="ARBA" id="ARBA00022438"/>
    </source>
</evidence>
<gene>
    <name evidence="9" type="ordered locus">Deima_2578</name>
</gene>
<dbReference type="OrthoDB" id="9772053at2"/>
<reference evidence="10" key="2">
    <citation type="submission" date="2011-01" db="EMBL/GenBank/DDBJ databases">
        <title>The complete genome of Deinococcus maricopensis DSM 21211.</title>
        <authorList>
            <consortium name="US DOE Joint Genome Institute (JGI-PGF)"/>
            <person name="Lucas S."/>
            <person name="Copeland A."/>
            <person name="Lapidus A."/>
            <person name="Goodwin L."/>
            <person name="Pitluck S."/>
            <person name="Kyrpides N."/>
            <person name="Mavromatis K."/>
            <person name="Pagani I."/>
            <person name="Ivanova N."/>
            <person name="Ovchinnikova G."/>
            <person name="Zeytun A."/>
            <person name="Detter J.C."/>
            <person name="Han C."/>
            <person name="Land M."/>
            <person name="Hauser L."/>
            <person name="Markowitz V."/>
            <person name="Cheng J.-F."/>
            <person name="Hugenholtz P."/>
            <person name="Woyke T."/>
            <person name="Wu D."/>
            <person name="Pukall R."/>
            <person name="Gehrich-Schroeter G."/>
            <person name="Brambilla E."/>
            <person name="Klenk H.-P."/>
            <person name="Eisen J.A."/>
        </authorList>
    </citation>
    <scope>NUCLEOTIDE SEQUENCE [LARGE SCALE GENOMIC DNA]</scope>
    <source>
        <strain evidence="10">DSM 21211 / LMG 22137 / NRRL B-23946 / LB-34</strain>
    </source>
</reference>
<feature type="active site" description="Proton acceptor" evidence="7">
    <location>
        <position position="198"/>
    </location>
</feature>
<accession>E8UAX3</accession>
<dbReference type="SUPFAM" id="SSF53187">
    <property type="entry name" value="Zn-dependent exopeptidases"/>
    <property type="match status" value="1"/>
</dbReference>
<keyword evidence="9" id="KW-0326">Glycosidase</keyword>
<evidence type="ECO:0000256" key="1">
    <source>
        <dbReference type="ARBA" id="ARBA00006272"/>
    </source>
</evidence>
<evidence type="ECO:0000256" key="4">
    <source>
        <dbReference type="ARBA" id="ARBA00022723"/>
    </source>
</evidence>
<keyword evidence="5 9" id="KW-0378">Hydrolase</keyword>
<proteinExistence type="inferred from homology"/>
<feature type="binding site" evidence="8">
    <location>
        <position position="166"/>
    </location>
    <ligand>
        <name>Zn(2+)</name>
        <dbReference type="ChEBI" id="CHEBI:29105"/>
        <label>2</label>
    </ligand>
</feature>
<dbReference type="InterPro" id="IPR051464">
    <property type="entry name" value="Peptidase_M42_aminopept"/>
</dbReference>
<evidence type="ECO:0000256" key="8">
    <source>
        <dbReference type="PIRSR" id="PIRSR001123-2"/>
    </source>
</evidence>
<dbReference type="GO" id="GO:0004177">
    <property type="term" value="F:aminopeptidase activity"/>
    <property type="evidence" value="ECO:0007669"/>
    <property type="project" value="UniProtKB-UniRule"/>
</dbReference>
<keyword evidence="3" id="KW-0645">Protease</keyword>
<dbReference type="InterPro" id="IPR008007">
    <property type="entry name" value="Peptidase_M42"/>
</dbReference>
<dbReference type="PIRSF" id="PIRSF001123">
    <property type="entry name" value="PepA_GA"/>
    <property type="match status" value="1"/>
</dbReference>
<dbReference type="PANTHER" id="PTHR32481:SF20">
    <property type="entry name" value="AMINOPEPTIDASE YSDC"/>
    <property type="match status" value="1"/>
</dbReference>
<keyword evidence="2" id="KW-0031">Aminopeptidase</keyword>
<dbReference type="Pfam" id="PF05343">
    <property type="entry name" value="Peptidase_M42"/>
    <property type="match status" value="1"/>
</dbReference>
<name>E8UAX3_DEIML</name>
<dbReference type="Gene3D" id="3.40.630.10">
    <property type="entry name" value="Zn peptidases"/>
    <property type="match status" value="1"/>
</dbReference>
<evidence type="ECO:0000256" key="3">
    <source>
        <dbReference type="ARBA" id="ARBA00022670"/>
    </source>
</evidence>
<comment type="cofactor">
    <cofactor evidence="8">
        <name>a divalent metal cation</name>
        <dbReference type="ChEBI" id="CHEBI:60240"/>
    </cofactor>
    <text evidence="8">Binds 2 divalent metal cations per subunit.</text>
</comment>
<dbReference type="RefSeq" id="WP_013557716.1">
    <property type="nucleotide sequence ID" value="NC_014958.1"/>
</dbReference>
<comment type="similarity">
    <text evidence="1 6">Belongs to the peptidase M42 family.</text>
</comment>
<keyword evidence="10" id="KW-1185">Reference proteome</keyword>
<dbReference type="EC" id="3.2.1.4" evidence="9"/>
<protein>
    <submittedName>
        <fullName evidence="9">Cellulase</fullName>
        <ecNumber evidence="9">3.2.1.4</ecNumber>
    </submittedName>
</protein>
<dbReference type="InterPro" id="IPR023367">
    <property type="entry name" value="Peptidase_M42_dom2"/>
</dbReference>
<dbReference type="GO" id="GO:0006508">
    <property type="term" value="P:proteolysis"/>
    <property type="evidence" value="ECO:0007669"/>
    <property type="project" value="UniProtKB-KW"/>
</dbReference>